<organism evidence="1 2">
    <name type="scientific">Romanomermis culicivorax</name>
    <name type="common">Nematode worm</name>
    <dbReference type="NCBI Taxonomy" id="13658"/>
    <lineage>
        <taxon>Eukaryota</taxon>
        <taxon>Metazoa</taxon>
        <taxon>Ecdysozoa</taxon>
        <taxon>Nematoda</taxon>
        <taxon>Enoplea</taxon>
        <taxon>Dorylaimia</taxon>
        <taxon>Mermithida</taxon>
        <taxon>Mermithoidea</taxon>
        <taxon>Mermithidae</taxon>
        <taxon>Romanomermis</taxon>
    </lineage>
</organism>
<dbReference type="Proteomes" id="UP000887565">
    <property type="component" value="Unplaced"/>
</dbReference>
<evidence type="ECO:0000313" key="1">
    <source>
        <dbReference type="Proteomes" id="UP000887565"/>
    </source>
</evidence>
<keyword evidence="1" id="KW-1185">Reference proteome</keyword>
<sequence>MGLNVKQELFLTNKLSVTVAALINSSSGVEGTLCSPLRVEAVSLRESPLKNGNKGPTVQKYRPDLMDNSVGPTVLKC</sequence>
<protein>
    <submittedName>
        <fullName evidence="2">Uncharacterized protein</fullName>
    </submittedName>
</protein>
<proteinExistence type="predicted"/>
<name>A0A915I9L1_ROMCU</name>
<dbReference type="AlphaFoldDB" id="A0A915I9L1"/>
<accession>A0A915I9L1</accession>
<reference evidence="2" key="1">
    <citation type="submission" date="2022-11" db="UniProtKB">
        <authorList>
            <consortium name="WormBaseParasite"/>
        </authorList>
    </citation>
    <scope>IDENTIFICATION</scope>
</reference>
<evidence type="ECO:0000313" key="2">
    <source>
        <dbReference type="WBParaSite" id="nRc.2.0.1.t10865-RA"/>
    </source>
</evidence>
<dbReference type="WBParaSite" id="nRc.2.0.1.t10865-RA">
    <property type="protein sequence ID" value="nRc.2.0.1.t10865-RA"/>
    <property type="gene ID" value="nRc.2.0.1.g10865"/>
</dbReference>